<keyword evidence="3" id="KW-1185">Reference proteome</keyword>
<accession>A0ABU5H923</accession>
<organism evidence="2 3">
    <name type="scientific">Hyalangium rubrum</name>
    <dbReference type="NCBI Taxonomy" id="3103134"/>
    <lineage>
        <taxon>Bacteria</taxon>
        <taxon>Pseudomonadati</taxon>
        <taxon>Myxococcota</taxon>
        <taxon>Myxococcia</taxon>
        <taxon>Myxococcales</taxon>
        <taxon>Cystobacterineae</taxon>
        <taxon>Archangiaceae</taxon>
        <taxon>Hyalangium</taxon>
    </lineage>
</organism>
<sequence>MNGRSALGSLLLGLLLPLFACEPEAPSVRLTVLDPAAGEVGASMTAKLELTGEVEDASIRVFTRSMPSTPLRTGQCRETCTLTFDDLPSGTFEVQGFLTPRQDDGVPAEELTSERLSFTLDAQPLTALLIPTSGNTLKVLFLKPVLASSINASTVQLTRTVQTGPNRSDTRTEPVETTLTLNDRTLTIAGNFGAPALLTLKIDGVRDAPGNRCVKTLTASRSFFSNGPDLRDYVTLGSQDRLRRDSQGRLYHLAKGTAWRLDGLEWTSVATWSPDYEQDYDLELGGAPVVAQNTITNVYVPETGTTRIVRELRVQRWDGGAVADLGGVLTTTINQPIIPSLRIDPQGRPVVLVTVSEPSATTLKLLRWNGTQWDSLSDRLNDGSAQYTLGLGGGRTGDVVVGWQESVNGQLRTFLRRVEESGALSPLDIAPGQAVPQLETLTYNTAGQAFVTGVLPGSAIPTLVYRRGASSWEALGGANERITSLTTDPSGAPVIFTVRYDQNGSTVNDPGDPYSGYTPNIYVSLSGYRHDGQNWGPIPGATHPILETQQAPWMTDSPPDYALGPSTVALASHYLPDGTLWLLKLRGFIDFSTGGAGTARTKLLRARHAP</sequence>
<evidence type="ECO:0000313" key="2">
    <source>
        <dbReference type="EMBL" id="MDY7229348.1"/>
    </source>
</evidence>
<dbReference type="EMBL" id="JAXIVS010000008">
    <property type="protein sequence ID" value="MDY7229348.1"/>
    <property type="molecule type" value="Genomic_DNA"/>
</dbReference>
<evidence type="ECO:0000256" key="1">
    <source>
        <dbReference type="SAM" id="SignalP"/>
    </source>
</evidence>
<evidence type="ECO:0008006" key="4">
    <source>
        <dbReference type="Google" id="ProtNLM"/>
    </source>
</evidence>
<name>A0ABU5H923_9BACT</name>
<dbReference type="RefSeq" id="WP_321548075.1">
    <property type="nucleotide sequence ID" value="NZ_JAXIVS010000008.1"/>
</dbReference>
<protein>
    <recommendedName>
        <fullName evidence="4">Lipoprotein</fullName>
    </recommendedName>
</protein>
<gene>
    <name evidence="2" type="ORF">SYV04_23345</name>
</gene>
<comment type="caution">
    <text evidence="2">The sequence shown here is derived from an EMBL/GenBank/DDBJ whole genome shotgun (WGS) entry which is preliminary data.</text>
</comment>
<reference evidence="2 3" key="1">
    <citation type="submission" date="2023-12" db="EMBL/GenBank/DDBJ databases">
        <title>the genome sequence of Hyalangium sp. s54d21.</title>
        <authorList>
            <person name="Zhang X."/>
        </authorList>
    </citation>
    <scope>NUCLEOTIDE SEQUENCE [LARGE SCALE GENOMIC DNA]</scope>
    <source>
        <strain evidence="3">s54d21</strain>
    </source>
</reference>
<feature type="chain" id="PRO_5046590570" description="Lipoprotein" evidence="1">
    <location>
        <begin position="21"/>
        <end position="610"/>
    </location>
</feature>
<dbReference type="Proteomes" id="UP001291309">
    <property type="component" value="Unassembled WGS sequence"/>
</dbReference>
<keyword evidence="1" id="KW-0732">Signal</keyword>
<feature type="signal peptide" evidence="1">
    <location>
        <begin position="1"/>
        <end position="20"/>
    </location>
</feature>
<evidence type="ECO:0000313" key="3">
    <source>
        <dbReference type="Proteomes" id="UP001291309"/>
    </source>
</evidence>
<proteinExistence type="predicted"/>